<evidence type="ECO:0000256" key="2">
    <source>
        <dbReference type="ARBA" id="ARBA00023002"/>
    </source>
</evidence>
<dbReference type="Gene3D" id="3.40.50.720">
    <property type="entry name" value="NAD(P)-binding Rossmann-like Domain"/>
    <property type="match status" value="1"/>
</dbReference>
<dbReference type="SUPFAM" id="SSF51735">
    <property type="entry name" value="NAD(P)-binding Rossmann-fold domains"/>
    <property type="match status" value="1"/>
</dbReference>
<dbReference type="EMBL" id="CP012150">
    <property type="protein sequence ID" value="AKS31872.1"/>
    <property type="molecule type" value="Genomic_DNA"/>
</dbReference>
<dbReference type="KEGG" id="mgo:AFA91_08230"/>
<evidence type="ECO:0000313" key="4">
    <source>
        <dbReference type="Proteomes" id="UP000062255"/>
    </source>
</evidence>
<accession>A0A0K0X3D5</accession>
<comment type="similarity">
    <text evidence="1">Belongs to the short-chain dehydrogenases/reductases (SDR) family.</text>
</comment>
<evidence type="ECO:0008006" key="5">
    <source>
        <dbReference type="Google" id="ProtNLM"/>
    </source>
</evidence>
<dbReference type="FunFam" id="3.40.50.720:FF:000084">
    <property type="entry name" value="Short-chain dehydrogenase reductase"/>
    <property type="match status" value="1"/>
</dbReference>
<dbReference type="PATRIC" id="fig|134601.6.peg.1704"/>
<gene>
    <name evidence="3" type="ORF">AFA91_08230</name>
</gene>
<dbReference type="PANTHER" id="PTHR24321">
    <property type="entry name" value="DEHYDROGENASES, SHORT CHAIN"/>
    <property type="match status" value="1"/>
</dbReference>
<dbReference type="InterPro" id="IPR020904">
    <property type="entry name" value="Sc_DH/Rdtase_CS"/>
</dbReference>
<organism evidence="3 4">
    <name type="scientific">Mycolicibacterium goodii</name>
    <name type="common">Mycobacterium goodii</name>
    <dbReference type="NCBI Taxonomy" id="134601"/>
    <lineage>
        <taxon>Bacteria</taxon>
        <taxon>Bacillati</taxon>
        <taxon>Actinomycetota</taxon>
        <taxon>Actinomycetes</taxon>
        <taxon>Mycobacteriales</taxon>
        <taxon>Mycobacteriaceae</taxon>
        <taxon>Mycolicibacterium</taxon>
    </lineage>
</organism>
<evidence type="ECO:0000256" key="1">
    <source>
        <dbReference type="ARBA" id="ARBA00006484"/>
    </source>
</evidence>
<protein>
    <recommendedName>
        <fullName evidence="5">Short-chain dehydrogenase</fullName>
    </recommendedName>
</protein>
<dbReference type="Pfam" id="PF13561">
    <property type="entry name" value="adh_short_C2"/>
    <property type="match status" value="1"/>
</dbReference>
<evidence type="ECO:0000313" key="3">
    <source>
        <dbReference type="EMBL" id="AKS31872.1"/>
    </source>
</evidence>
<dbReference type="PRINTS" id="PR00081">
    <property type="entry name" value="GDHRDH"/>
</dbReference>
<dbReference type="PANTHER" id="PTHR24321:SF8">
    <property type="entry name" value="ESTRADIOL 17-BETA-DEHYDROGENASE 8-RELATED"/>
    <property type="match status" value="1"/>
</dbReference>
<dbReference type="InterPro" id="IPR036291">
    <property type="entry name" value="NAD(P)-bd_dom_sf"/>
</dbReference>
<reference evidence="3 4" key="1">
    <citation type="submission" date="2015-07" db="EMBL/GenBank/DDBJ databases">
        <title>Complete genome sequence of Mycobacterium goodii X7B, a facultative thermophilic biodesulfurizing bacterium.</title>
        <authorList>
            <person name="Yu B."/>
            <person name="Li F."/>
            <person name="Xu P."/>
        </authorList>
    </citation>
    <scope>NUCLEOTIDE SEQUENCE [LARGE SCALE GENOMIC DNA]</scope>
    <source>
        <strain evidence="3 4">X7B</strain>
    </source>
</reference>
<dbReference type="Proteomes" id="UP000062255">
    <property type="component" value="Chromosome"/>
</dbReference>
<sequence length="250" mass="26013">MGMFDGRGVIVTGVASGLGSVLAREFAAEGARVLGCDVHDEAGTATMDGIGRYRHTDVSKEAEVEALVDEAVAWFGRLSVMVNNAAIQVEQELADTTEEQLDRVLGVNLKGPFFGCKHAIRVMRGAGGGAIVNVSSVLAVTGDPMLAAYGAAKGGVLALTKSAAVRYGRDGIRCNTVLPGDMQTEMVEAYFAAAEDPAALRAQAEGEYPLGRIGEPREVARAVLFLASDDASFVTGEALVVDGGLLAQCY</sequence>
<proteinExistence type="inferred from homology"/>
<dbReference type="PROSITE" id="PS00061">
    <property type="entry name" value="ADH_SHORT"/>
    <property type="match status" value="1"/>
</dbReference>
<dbReference type="RefSeq" id="WP_049744287.1">
    <property type="nucleotide sequence ID" value="NZ_CP012150.1"/>
</dbReference>
<dbReference type="OrthoDB" id="7064009at2"/>
<dbReference type="InterPro" id="IPR002347">
    <property type="entry name" value="SDR_fam"/>
</dbReference>
<dbReference type="STRING" id="134601.AFA91_08230"/>
<name>A0A0K0X3D5_MYCGD</name>
<dbReference type="NCBIfam" id="NF005559">
    <property type="entry name" value="PRK07231.1"/>
    <property type="match status" value="1"/>
</dbReference>
<dbReference type="GO" id="GO:0016491">
    <property type="term" value="F:oxidoreductase activity"/>
    <property type="evidence" value="ECO:0007669"/>
    <property type="project" value="UniProtKB-KW"/>
</dbReference>
<keyword evidence="2" id="KW-0560">Oxidoreductase</keyword>
<dbReference type="AlphaFoldDB" id="A0A0K0X3D5"/>
<dbReference type="PRINTS" id="PR00080">
    <property type="entry name" value="SDRFAMILY"/>
</dbReference>